<feature type="region of interest" description="Disordered" evidence="1">
    <location>
        <begin position="562"/>
        <end position="610"/>
    </location>
</feature>
<evidence type="ECO:0000256" key="1">
    <source>
        <dbReference type="SAM" id="MobiDB-lite"/>
    </source>
</evidence>
<feature type="region of interest" description="Disordered" evidence="1">
    <location>
        <begin position="652"/>
        <end position="682"/>
    </location>
</feature>
<feature type="compositionally biased region" description="Polar residues" evidence="1">
    <location>
        <begin position="46"/>
        <end position="61"/>
    </location>
</feature>
<feature type="region of interest" description="Disordered" evidence="1">
    <location>
        <begin position="710"/>
        <end position="758"/>
    </location>
</feature>
<name>A0AAD3CL67_9STRA</name>
<dbReference type="EMBL" id="BLLK01000022">
    <property type="protein sequence ID" value="GFH46784.1"/>
    <property type="molecule type" value="Genomic_DNA"/>
</dbReference>
<feature type="compositionally biased region" description="Basic and acidic residues" evidence="1">
    <location>
        <begin position="714"/>
        <end position="735"/>
    </location>
</feature>
<feature type="compositionally biased region" description="Polar residues" evidence="1">
    <location>
        <begin position="1"/>
        <end position="20"/>
    </location>
</feature>
<feature type="compositionally biased region" description="Low complexity" evidence="1">
    <location>
        <begin position="427"/>
        <end position="438"/>
    </location>
</feature>
<accession>A0AAD3CL67</accession>
<feature type="region of interest" description="Disordered" evidence="1">
    <location>
        <begin position="95"/>
        <end position="200"/>
    </location>
</feature>
<evidence type="ECO:0000313" key="4">
    <source>
        <dbReference type="Proteomes" id="UP001054902"/>
    </source>
</evidence>
<dbReference type="InterPro" id="IPR049227">
    <property type="entry name" value="DUF6824"/>
</dbReference>
<protein>
    <recommendedName>
        <fullName evidence="2">DUF6824 domain-containing protein</fullName>
    </recommendedName>
</protein>
<organism evidence="3 4">
    <name type="scientific">Chaetoceros tenuissimus</name>
    <dbReference type="NCBI Taxonomy" id="426638"/>
    <lineage>
        <taxon>Eukaryota</taxon>
        <taxon>Sar</taxon>
        <taxon>Stramenopiles</taxon>
        <taxon>Ochrophyta</taxon>
        <taxon>Bacillariophyta</taxon>
        <taxon>Coscinodiscophyceae</taxon>
        <taxon>Chaetocerotophycidae</taxon>
        <taxon>Chaetocerotales</taxon>
        <taxon>Chaetocerotaceae</taxon>
        <taxon>Chaetoceros</taxon>
    </lineage>
</organism>
<feature type="region of interest" description="Disordered" evidence="1">
    <location>
        <begin position="1"/>
        <end position="81"/>
    </location>
</feature>
<evidence type="ECO:0000259" key="2">
    <source>
        <dbReference type="Pfam" id="PF20710"/>
    </source>
</evidence>
<gene>
    <name evidence="3" type="ORF">CTEN210_03258</name>
</gene>
<feature type="region of interest" description="Disordered" evidence="1">
    <location>
        <begin position="220"/>
        <end position="438"/>
    </location>
</feature>
<feature type="compositionally biased region" description="Basic residues" evidence="1">
    <location>
        <begin position="587"/>
        <end position="596"/>
    </location>
</feature>
<feature type="compositionally biased region" description="Low complexity" evidence="1">
    <location>
        <begin position="320"/>
        <end position="332"/>
    </location>
</feature>
<feature type="compositionally biased region" description="Polar residues" evidence="1">
    <location>
        <begin position="27"/>
        <end position="38"/>
    </location>
</feature>
<sequence length="758" mass="82731">MSSKTASTSVKSNHNAPVTDTQERKGQTSTTEKPAATQSKKDQEALSINRSSPPSQGTHTPSGGFALSPTDRVEHHEYRAFPATPQYDHAFLDSAPLSPFFRSSPKVTPSRQFLDTRKKNTMMLAAPSKEENPLRPKPSAYEGSGPSAAEEDADNTSPPRDGTQRTNAKASIISPPEIESPPHRRGPPVAGAYDLSVPDSPYGRAGAYPQPYGYYMYPPQGFQMPPNAPRSGMPEGFRYPYSPNPYGPRYSHEMESPSKRQRAEDDREEEGYDGRYYMERGYPSASFDGSESGSKRMRGGPPLISKAPSYPSPGSPQRYAANANADSSTASSYPSGARRGHGAPHGAGSDHSYNNRAIYSPPYNQAYYEDGYGPEYYRDAMYPPQGPEFYGRSGEYPQEGHPLMGDENVVSPGRGRMDGTPNSPPTSKNGSPSKAKASANAKAAIAAGMTEPQSAKEVDFDIRDPPTTPIVPAGTVPVCSQQSDINAQDVLCGRGGGTNTQIGNRRFRSLVQEFQPTYLLCRRKEKPLIARTIVLIIRKRGGRFLRKDDKDGGFYEVGDDKAEAKTSQALREGLDVRAARSTMDGKKKSRSRKKKSGKDDSGAGGSTTQALPYHAEAPFGFYPHPPPYYNYGPPPGYPVEYYAHPQYAYQPSPSYASPSPSRKRRQPTGEMPSDYYPSSPQKGYGYPYPAEMAYRGGGYGIPHGEDAPVAPMGWDHEFTPPRTLKKEEMDSDRASTKLGKTPPYTNFRLSLVKGGTKA</sequence>
<dbReference type="Pfam" id="PF20710">
    <property type="entry name" value="DUF6824"/>
    <property type="match status" value="1"/>
</dbReference>
<reference evidence="3 4" key="1">
    <citation type="journal article" date="2021" name="Sci. Rep.">
        <title>The genome of the diatom Chaetoceros tenuissimus carries an ancient integrated fragment of an extant virus.</title>
        <authorList>
            <person name="Hongo Y."/>
            <person name="Kimura K."/>
            <person name="Takaki Y."/>
            <person name="Yoshida Y."/>
            <person name="Baba S."/>
            <person name="Kobayashi G."/>
            <person name="Nagasaki K."/>
            <person name="Hano T."/>
            <person name="Tomaru Y."/>
        </authorList>
    </citation>
    <scope>NUCLEOTIDE SEQUENCE [LARGE SCALE GENOMIC DNA]</scope>
    <source>
        <strain evidence="3 4">NIES-3715</strain>
    </source>
</reference>
<dbReference type="Proteomes" id="UP001054902">
    <property type="component" value="Unassembled WGS sequence"/>
</dbReference>
<dbReference type="AlphaFoldDB" id="A0AAD3CL67"/>
<feature type="compositionally biased region" description="Basic and acidic residues" evidence="1">
    <location>
        <begin position="572"/>
        <end position="586"/>
    </location>
</feature>
<feature type="compositionally biased region" description="Basic and acidic residues" evidence="1">
    <location>
        <begin position="250"/>
        <end position="265"/>
    </location>
</feature>
<keyword evidence="4" id="KW-1185">Reference proteome</keyword>
<proteinExistence type="predicted"/>
<feature type="domain" description="DUF6824" evidence="2">
    <location>
        <begin position="489"/>
        <end position="572"/>
    </location>
</feature>
<evidence type="ECO:0000313" key="3">
    <source>
        <dbReference type="EMBL" id="GFH46784.1"/>
    </source>
</evidence>
<comment type="caution">
    <text evidence="3">The sequence shown here is derived from an EMBL/GenBank/DDBJ whole genome shotgun (WGS) entry which is preliminary data.</text>
</comment>